<keyword evidence="3" id="KW-0812">Transmembrane</keyword>
<dbReference type="PANTHER" id="PTHR37944">
    <property type="entry name" value="PORIN B"/>
    <property type="match status" value="1"/>
</dbReference>
<dbReference type="Gene3D" id="2.40.160.180">
    <property type="entry name" value="Carbohydrate-selective porin OprB"/>
    <property type="match status" value="1"/>
</dbReference>
<reference evidence="4 5" key="1">
    <citation type="submission" date="2022-11" db="EMBL/GenBank/DDBJ databases">
        <title>Genome sequencing of Acetobacter type strain.</title>
        <authorList>
            <person name="Heo J."/>
            <person name="Lee D."/>
            <person name="Han B.-H."/>
            <person name="Hong S.-B."/>
            <person name="Kwon S.-W."/>
        </authorList>
    </citation>
    <scope>NUCLEOTIDE SEQUENCE [LARGE SCALE GENOMIC DNA]</scope>
    <source>
        <strain evidence="4 5">KACC 21253</strain>
    </source>
</reference>
<evidence type="ECO:0000256" key="2">
    <source>
        <dbReference type="RuleBase" id="RU363072"/>
    </source>
</evidence>
<comment type="caution">
    <text evidence="4">The sequence shown here is derived from an EMBL/GenBank/DDBJ whole genome shotgun (WGS) entry which is preliminary data.</text>
</comment>
<comment type="similarity">
    <text evidence="1 2">Belongs to the OprB family.</text>
</comment>
<accession>A0ABT3QDM1</accession>
<dbReference type="InterPro" id="IPR052932">
    <property type="entry name" value="OprB_Porin"/>
</dbReference>
<feature type="transmembrane region" description="Helical" evidence="3">
    <location>
        <begin position="15"/>
        <end position="34"/>
    </location>
</feature>
<keyword evidence="3" id="KW-0472">Membrane</keyword>
<dbReference type="PANTHER" id="PTHR37944:SF1">
    <property type="entry name" value="PORIN B"/>
    <property type="match status" value="1"/>
</dbReference>
<dbReference type="InterPro" id="IPR038673">
    <property type="entry name" value="OprB_sf"/>
</dbReference>
<name>A0ABT3QDM1_9PROT</name>
<dbReference type="Pfam" id="PF04966">
    <property type="entry name" value="OprB"/>
    <property type="match status" value="1"/>
</dbReference>
<evidence type="ECO:0000313" key="4">
    <source>
        <dbReference type="EMBL" id="MCX2563380.1"/>
    </source>
</evidence>
<gene>
    <name evidence="4" type="ORF">OQ497_05300</name>
</gene>
<dbReference type="Proteomes" id="UP001301152">
    <property type="component" value="Unassembled WGS sequence"/>
</dbReference>
<dbReference type="EMBL" id="JAPIUZ010000002">
    <property type="protein sequence ID" value="MCX2563380.1"/>
    <property type="molecule type" value="Genomic_DNA"/>
</dbReference>
<organism evidence="4 5">
    <name type="scientific">Acetobacter thailandicus</name>
    <dbReference type="NCBI Taxonomy" id="1502842"/>
    <lineage>
        <taxon>Bacteria</taxon>
        <taxon>Pseudomonadati</taxon>
        <taxon>Pseudomonadota</taxon>
        <taxon>Alphaproteobacteria</taxon>
        <taxon>Acetobacterales</taxon>
        <taxon>Acetobacteraceae</taxon>
        <taxon>Acetobacter</taxon>
    </lineage>
</organism>
<dbReference type="InterPro" id="IPR007049">
    <property type="entry name" value="Carb-sel_porin_OprB"/>
</dbReference>
<sequence>MTYNLHLTVAVPEGLRLLLCFVVSFLIISARTVVIRGRCCLVWFVVSAVCCVAAYPACAQDTPASSHIAQPLTEQARVDPGHSPANKAKVTSVQVTSPTLESLFKTESISALLNSSVDALRVSDVSAGYYVPAQTFGHLVPQLDGPRKWLENKGISLQLSYKGEGIANVAGGVRRGMDYAHEITLITRLDLGKLLDLSGWYFNAVMLERAGRQVSYDYVGEHRILLSEVYSLSGSVAAHLADMYLEKTFFHNRVNVHAGRITLTHTYATSVLLCTFIIQCSAPVGIKSQQGWSVYPKATWGGTVRVRPARDLVLITGVYQSSPLAENPSGWAWGAEHGTGVMLPVELTWQPFFGRRKLPGHYKVGFAHDTSPYADLIGTLPPALRNSMKVLKPRPRDTFYIEADQMIYRKQGNHQMAGGYLMAGYIHNTPSVSVFSDQVYVGASLLGIIPYRPFDRFGVMYSYYKLSNRLSEGQRLRRDAGMSMGAFVNGPQTHTATLEVYYGIPVIPGLVAQPVFEYMFRPGETSRIPDAALLGLKVMATL</sequence>
<proteinExistence type="inferred from homology"/>
<evidence type="ECO:0000256" key="1">
    <source>
        <dbReference type="ARBA" id="ARBA00008769"/>
    </source>
</evidence>
<keyword evidence="5" id="KW-1185">Reference proteome</keyword>
<feature type="transmembrane region" description="Helical" evidence="3">
    <location>
        <begin position="41"/>
        <end position="57"/>
    </location>
</feature>
<dbReference type="RefSeq" id="WP_173559097.1">
    <property type="nucleotide sequence ID" value="NZ_JAPIUZ010000002.1"/>
</dbReference>
<evidence type="ECO:0000313" key="5">
    <source>
        <dbReference type="Proteomes" id="UP001301152"/>
    </source>
</evidence>
<protein>
    <submittedName>
        <fullName evidence="4">Carbohydrate porin</fullName>
    </submittedName>
</protein>
<keyword evidence="3" id="KW-1133">Transmembrane helix</keyword>
<evidence type="ECO:0000256" key="3">
    <source>
        <dbReference type="SAM" id="Phobius"/>
    </source>
</evidence>